<keyword evidence="3" id="KW-1185">Reference proteome</keyword>
<gene>
    <name evidence="2" type="primary">Vigan.02G021100</name>
    <name evidence="2" type="ORF">VIGAN_02021100</name>
</gene>
<evidence type="ECO:0000313" key="2">
    <source>
        <dbReference type="EMBL" id="BAT77623.1"/>
    </source>
</evidence>
<organism evidence="2 3">
    <name type="scientific">Vigna angularis var. angularis</name>
    <dbReference type="NCBI Taxonomy" id="157739"/>
    <lineage>
        <taxon>Eukaryota</taxon>
        <taxon>Viridiplantae</taxon>
        <taxon>Streptophyta</taxon>
        <taxon>Embryophyta</taxon>
        <taxon>Tracheophyta</taxon>
        <taxon>Spermatophyta</taxon>
        <taxon>Magnoliopsida</taxon>
        <taxon>eudicotyledons</taxon>
        <taxon>Gunneridae</taxon>
        <taxon>Pentapetalae</taxon>
        <taxon>rosids</taxon>
        <taxon>fabids</taxon>
        <taxon>Fabales</taxon>
        <taxon>Fabaceae</taxon>
        <taxon>Papilionoideae</taxon>
        <taxon>50 kb inversion clade</taxon>
        <taxon>NPAAA clade</taxon>
        <taxon>indigoferoid/millettioid clade</taxon>
        <taxon>Phaseoleae</taxon>
        <taxon>Vigna</taxon>
    </lineage>
</organism>
<evidence type="ECO:0000256" key="1">
    <source>
        <dbReference type="SAM" id="MobiDB-lite"/>
    </source>
</evidence>
<proteinExistence type="predicted"/>
<sequence length="205" mass="22768">MYSASTMNKPPLPRSPSRLRPPQALRSSNSFSLQTPPGSLTKSQKPALSPNMRPEYLTISSELRALARMVNDEVNDVNLEKAAGGNSCGVKSSALFERGRFYEEYSARRNERLMRKRGVTAMDEVKVKPVRNLGVSVESGKKNSVRKIGSLRKSISAAYSAGVSETPRYMLRSMTKENKKPPVATKFEKSVMPGEKKMGTRARRI</sequence>
<feature type="compositionally biased region" description="Low complexity" evidence="1">
    <location>
        <begin position="15"/>
        <end position="28"/>
    </location>
</feature>
<dbReference type="PANTHER" id="PTHR37259:SF2">
    <property type="entry name" value="OS07G0474300 PROTEIN"/>
    <property type="match status" value="1"/>
</dbReference>
<dbReference type="AlphaFoldDB" id="A0A0S3RAL6"/>
<reference evidence="2 3" key="1">
    <citation type="journal article" date="2015" name="Sci. Rep.">
        <title>The power of single molecule real-time sequencing technology in the de novo assembly of a eukaryotic genome.</title>
        <authorList>
            <person name="Sakai H."/>
            <person name="Naito K."/>
            <person name="Ogiso-Tanaka E."/>
            <person name="Takahashi Y."/>
            <person name="Iseki K."/>
            <person name="Muto C."/>
            <person name="Satou K."/>
            <person name="Teruya K."/>
            <person name="Shiroma A."/>
            <person name="Shimoji M."/>
            <person name="Hirano T."/>
            <person name="Itoh T."/>
            <person name="Kaga A."/>
            <person name="Tomooka N."/>
        </authorList>
    </citation>
    <scope>NUCLEOTIDE SEQUENCE [LARGE SCALE GENOMIC DNA]</scope>
    <source>
        <strain evidence="3">cv. Shumari</strain>
    </source>
</reference>
<evidence type="ECO:0000313" key="3">
    <source>
        <dbReference type="Proteomes" id="UP000291084"/>
    </source>
</evidence>
<dbReference type="EMBL" id="AP015035">
    <property type="protein sequence ID" value="BAT77623.1"/>
    <property type="molecule type" value="Genomic_DNA"/>
</dbReference>
<accession>A0A0S3RAL6</accession>
<dbReference type="OrthoDB" id="784446at2759"/>
<protein>
    <submittedName>
        <fullName evidence="2">Uncharacterized protein</fullName>
    </submittedName>
</protein>
<feature type="region of interest" description="Disordered" evidence="1">
    <location>
        <begin position="1"/>
        <end position="52"/>
    </location>
</feature>
<dbReference type="PANTHER" id="PTHR37259">
    <property type="entry name" value="OS07G0474300 PROTEIN"/>
    <property type="match status" value="1"/>
</dbReference>
<feature type="compositionally biased region" description="Polar residues" evidence="1">
    <location>
        <begin position="29"/>
        <end position="46"/>
    </location>
</feature>
<dbReference type="Proteomes" id="UP000291084">
    <property type="component" value="Chromosome 2"/>
</dbReference>
<name>A0A0S3RAL6_PHAAN</name>